<feature type="region of interest" description="Disordered" evidence="1">
    <location>
        <begin position="452"/>
        <end position="491"/>
    </location>
</feature>
<gene>
    <name evidence="2" type="ORF">DCAF_LOCUS6527</name>
</gene>
<reference evidence="2 3" key="1">
    <citation type="submission" date="2024-01" db="EMBL/GenBank/DDBJ databases">
        <authorList>
            <person name="Waweru B."/>
        </authorList>
    </citation>
    <scope>NUCLEOTIDE SEQUENCE [LARGE SCALE GENOMIC DNA]</scope>
</reference>
<feature type="compositionally biased region" description="Basic and acidic residues" evidence="1">
    <location>
        <begin position="452"/>
        <end position="470"/>
    </location>
</feature>
<dbReference type="Proteomes" id="UP001314170">
    <property type="component" value="Unassembled WGS sequence"/>
</dbReference>
<feature type="compositionally biased region" description="Basic and acidic residues" evidence="1">
    <location>
        <begin position="46"/>
        <end position="58"/>
    </location>
</feature>
<sequence length="523" mass="57981">MSEERSARAISSMGDGGVVKNMKRQISIFAARVCPRNGGLGGRLNTRPDREREEEGHSNDNPCDYRASESQLSKEKAISRGEIEWLGEMRGTCLKLRSSFLRLAGAFRTTRLRAQPTTVARDGEREAVSHLSYGFVGWEILEIEKKRPSGPDPQMNRKRGEGLSLKGEKKGPEPAGNGSTYLAYGPAAELTLVLLFFLTSELNAEPPVTHSTTSSCPYSNASLLPSTTAVDTSPALDPSRSSPEAPPPSSSMFRMQSISPTPLLLIPKLPFTLWRKRLDAKIPGNMLLPASSSSTFGGLSPIEELSTGDSDERMLAENAPAPLLRSCTISPYKCFKQIRALFPEFEGRQINVKVHKGWGRICRYIPKMEKKKVVWGEYSLKQILEIGDASAKDQAIPYKPEKTGGAVVIEKVMKYDEWYDALEDPALKDTLIRSYSNLRGLFEDLKVAKDRQSNKESIEGPEHKPVHRDSQSLIRVKSSGPPDHENVKPLHSIYDWGDGRTRTEPLIGIRGDEKLGLIQLIHL</sequence>
<dbReference type="AlphaFoldDB" id="A0AAV1R7L9"/>
<proteinExistence type="predicted"/>
<comment type="caution">
    <text evidence="2">The sequence shown here is derived from an EMBL/GenBank/DDBJ whole genome shotgun (WGS) entry which is preliminary data.</text>
</comment>
<feature type="compositionally biased region" description="Basic and acidic residues" evidence="1">
    <location>
        <begin position="158"/>
        <end position="172"/>
    </location>
</feature>
<feature type="region of interest" description="Disordered" evidence="1">
    <location>
        <begin position="146"/>
        <end position="178"/>
    </location>
</feature>
<evidence type="ECO:0000256" key="1">
    <source>
        <dbReference type="SAM" id="MobiDB-lite"/>
    </source>
</evidence>
<protein>
    <submittedName>
        <fullName evidence="2">Uncharacterized protein</fullName>
    </submittedName>
</protein>
<keyword evidence="3" id="KW-1185">Reference proteome</keyword>
<accession>A0AAV1R7L9</accession>
<organism evidence="2 3">
    <name type="scientific">Dovyalis caffra</name>
    <dbReference type="NCBI Taxonomy" id="77055"/>
    <lineage>
        <taxon>Eukaryota</taxon>
        <taxon>Viridiplantae</taxon>
        <taxon>Streptophyta</taxon>
        <taxon>Embryophyta</taxon>
        <taxon>Tracheophyta</taxon>
        <taxon>Spermatophyta</taxon>
        <taxon>Magnoliopsida</taxon>
        <taxon>eudicotyledons</taxon>
        <taxon>Gunneridae</taxon>
        <taxon>Pentapetalae</taxon>
        <taxon>rosids</taxon>
        <taxon>fabids</taxon>
        <taxon>Malpighiales</taxon>
        <taxon>Salicaceae</taxon>
        <taxon>Flacourtieae</taxon>
        <taxon>Dovyalis</taxon>
    </lineage>
</organism>
<dbReference type="EMBL" id="CAWUPB010000903">
    <property type="protein sequence ID" value="CAK7328784.1"/>
    <property type="molecule type" value="Genomic_DNA"/>
</dbReference>
<feature type="region of interest" description="Disordered" evidence="1">
    <location>
        <begin position="39"/>
        <end position="72"/>
    </location>
</feature>
<name>A0AAV1R7L9_9ROSI</name>
<feature type="region of interest" description="Disordered" evidence="1">
    <location>
        <begin position="228"/>
        <end position="254"/>
    </location>
</feature>
<evidence type="ECO:0000313" key="2">
    <source>
        <dbReference type="EMBL" id="CAK7328784.1"/>
    </source>
</evidence>
<evidence type="ECO:0000313" key="3">
    <source>
        <dbReference type="Proteomes" id="UP001314170"/>
    </source>
</evidence>